<proteinExistence type="predicted"/>
<evidence type="ECO:0000313" key="2">
    <source>
        <dbReference type="EnsemblMetazoa" id="SMAR008028-PA"/>
    </source>
</evidence>
<feature type="region of interest" description="Disordered" evidence="1">
    <location>
        <begin position="379"/>
        <end position="417"/>
    </location>
</feature>
<feature type="compositionally biased region" description="Basic and acidic residues" evidence="1">
    <location>
        <begin position="379"/>
        <end position="391"/>
    </location>
</feature>
<feature type="region of interest" description="Disordered" evidence="1">
    <location>
        <begin position="271"/>
        <end position="297"/>
    </location>
</feature>
<dbReference type="EMBL" id="JH431820">
    <property type="status" value="NOT_ANNOTATED_CDS"/>
    <property type="molecule type" value="Genomic_DNA"/>
</dbReference>
<dbReference type="EnsemblMetazoa" id="SMAR008028-RA">
    <property type="protein sequence ID" value="SMAR008028-PA"/>
    <property type="gene ID" value="SMAR008028"/>
</dbReference>
<evidence type="ECO:0000313" key="3">
    <source>
        <dbReference type="Proteomes" id="UP000014500"/>
    </source>
</evidence>
<sequence>MGSCYSCKSGQQEHTYNTVDMANTNSDNKFVDPLKNRVCPYTRGSTTSFGFNKKRVPTTLKSLNQDHTNEMVTNYESKIANMNANNMTDASRTSPRHNKYSHIPRFGFKTANSTNSLGSSEELDSSTSSLNNAEPNTNNNIIEKCASKAPVNGLKPRLTDPTAKNNNQTSKRRSQETISETRRPHTAKVYNQPKEPVANRPKSSGSRIATYTSGIKQPTKVNARVTGLPKLQTLRIANKETEENKKKPHKFNFEKAPLARFDDVEAMHVSSDTLPDEEVFDSGLGNSESDKKEGDNETLAEVSELATDCNTGSLARGKMELRTPKPTSISLNAVGKSERKAVDLMKKITSRFNQEDDFGNVKEEKTTTNEEMRIVKNETGDTRLECGDRKRPMIQSSPDSIRSPVEMDSLSPPSERDTFLIDDEICDQPQLIQCQSPDYNSKDIFANDQDLFAEG</sequence>
<dbReference type="HOGENOM" id="CLU_601758_0_0_1"/>
<reference evidence="3" key="1">
    <citation type="submission" date="2011-05" db="EMBL/GenBank/DDBJ databases">
        <authorList>
            <person name="Richards S.R."/>
            <person name="Qu J."/>
            <person name="Jiang H."/>
            <person name="Jhangiani S.N."/>
            <person name="Agravi P."/>
            <person name="Goodspeed R."/>
            <person name="Gross S."/>
            <person name="Mandapat C."/>
            <person name="Jackson L."/>
            <person name="Mathew T."/>
            <person name="Pu L."/>
            <person name="Thornton R."/>
            <person name="Saada N."/>
            <person name="Wilczek-Boney K.B."/>
            <person name="Lee S."/>
            <person name="Kovar C."/>
            <person name="Wu Y."/>
            <person name="Scherer S.E."/>
            <person name="Worley K.C."/>
            <person name="Muzny D.M."/>
            <person name="Gibbs R."/>
        </authorList>
    </citation>
    <scope>NUCLEOTIDE SEQUENCE</scope>
    <source>
        <strain evidence="3">Brora</strain>
    </source>
</reference>
<organism evidence="2 3">
    <name type="scientific">Strigamia maritima</name>
    <name type="common">European centipede</name>
    <name type="synonym">Geophilus maritimus</name>
    <dbReference type="NCBI Taxonomy" id="126957"/>
    <lineage>
        <taxon>Eukaryota</taxon>
        <taxon>Metazoa</taxon>
        <taxon>Ecdysozoa</taxon>
        <taxon>Arthropoda</taxon>
        <taxon>Myriapoda</taxon>
        <taxon>Chilopoda</taxon>
        <taxon>Pleurostigmophora</taxon>
        <taxon>Geophilomorpha</taxon>
        <taxon>Linotaeniidae</taxon>
        <taxon>Strigamia</taxon>
    </lineage>
</organism>
<feature type="region of interest" description="Disordered" evidence="1">
    <location>
        <begin position="111"/>
        <end position="215"/>
    </location>
</feature>
<feature type="compositionally biased region" description="Polar residues" evidence="1">
    <location>
        <begin position="201"/>
        <end position="215"/>
    </location>
</feature>
<feature type="compositionally biased region" description="Low complexity" evidence="1">
    <location>
        <begin position="115"/>
        <end position="140"/>
    </location>
</feature>
<dbReference type="AlphaFoldDB" id="T1J369"/>
<name>T1J369_STRMM</name>
<keyword evidence="3" id="KW-1185">Reference proteome</keyword>
<feature type="compositionally biased region" description="Basic and acidic residues" evidence="1">
    <location>
        <begin position="173"/>
        <end position="183"/>
    </location>
</feature>
<evidence type="ECO:0000256" key="1">
    <source>
        <dbReference type="SAM" id="MobiDB-lite"/>
    </source>
</evidence>
<reference evidence="2" key="2">
    <citation type="submission" date="2015-02" db="UniProtKB">
        <authorList>
            <consortium name="EnsemblMetazoa"/>
        </authorList>
    </citation>
    <scope>IDENTIFICATION</scope>
</reference>
<dbReference type="Proteomes" id="UP000014500">
    <property type="component" value="Unassembled WGS sequence"/>
</dbReference>
<accession>T1J369</accession>
<protein>
    <submittedName>
        <fullName evidence="2">Uncharacterized protein</fullName>
    </submittedName>
</protein>